<feature type="signal peptide" evidence="9">
    <location>
        <begin position="1"/>
        <end position="28"/>
    </location>
</feature>
<organism evidence="13 14">
    <name type="scientific">Rhizocola hellebori</name>
    <dbReference type="NCBI Taxonomy" id="1392758"/>
    <lineage>
        <taxon>Bacteria</taxon>
        <taxon>Bacillati</taxon>
        <taxon>Actinomycetota</taxon>
        <taxon>Actinomycetes</taxon>
        <taxon>Micromonosporales</taxon>
        <taxon>Micromonosporaceae</taxon>
        <taxon>Rhizocola</taxon>
    </lineage>
</organism>
<protein>
    <submittedName>
        <fullName evidence="13">DNA polymerase III subunit beta</fullName>
    </submittedName>
</protein>
<dbReference type="RefSeq" id="WP_203912233.1">
    <property type="nucleotide sequence ID" value="NZ_BONY01000050.1"/>
</dbReference>
<dbReference type="Pfam" id="PF02767">
    <property type="entry name" value="DNA_pol3_beta_2"/>
    <property type="match status" value="1"/>
</dbReference>
<keyword evidence="9" id="KW-0732">Signal</keyword>
<evidence type="ECO:0000256" key="1">
    <source>
        <dbReference type="ARBA" id="ARBA00004496"/>
    </source>
</evidence>
<reference evidence="13" key="1">
    <citation type="submission" date="2021-01" db="EMBL/GenBank/DDBJ databases">
        <title>Whole genome shotgun sequence of Rhizocola hellebori NBRC 109834.</title>
        <authorList>
            <person name="Komaki H."/>
            <person name="Tamura T."/>
        </authorList>
    </citation>
    <scope>NUCLEOTIDE SEQUENCE</scope>
    <source>
        <strain evidence="13">NBRC 109834</strain>
    </source>
</reference>
<dbReference type="SUPFAM" id="SSF55979">
    <property type="entry name" value="DNA clamp"/>
    <property type="match status" value="3"/>
</dbReference>
<dbReference type="GO" id="GO:0009360">
    <property type="term" value="C:DNA polymerase III complex"/>
    <property type="evidence" value="ECO:0007669"/>
    <property type="project" value="InterPro"/>
</dbReference>
<evidence type="ECO:0000256" key="2">
    <source>
        <dbReference type="ARBA" id="ARBA00010752"/>
    </source>
</evidence>
<dbReference type="InterPro" id="IPR001001">
    <property type="entry name" value="DNA_polIII_beta"/>
</dbReference>
<feature type="domain" description="DNA polymerase III beta sliding clamp C-terminal" evidence="12">
    <location>
        <begin position="245"/>
        <end position="355"/>
    </location>
</feature>
<evidence type="ECO:0000259" key="12">
    <source>
        <dbReference type="Pfam" id="PF02768"/>
    </source>
</evidence>
<comment type="subcellular location">
    <subcellularLocation>
        <location evidence="1">Cytoplasm</location>
    </subcellularLocation>
</comment>
<dbReference type="GO" id="GO:0006271">
    <property type="term" value="P:DNA strand elongation involved in DNA replication"/>
    <property type="evidence" value="ECO:0007669"/>
    <property type="project" value="TreeGrafter"/>
</dbReference>
<dbReference type="InterPro" id="IPR022637">
    <property type="entry name" value="DNA_polIII_beta_cen"/>
</dbReference>
<keyword evidence="4" id="KW-0808">Transferase</keyword>
<keyword evidence="6" id="KW-0235">DNA replication</keyword>
<feature type="domain" description="DNA polymerase III beta sliding clamp central" evidence="11">
    <location>
        <begin position="128"/>
        <end position="239"/>
    </location>
</feature>
<dbReference type="InterPro" id="IPR022634">
    <property type="entry name" value="DNA_polIII_beta_N"/>
</dbReference>
<keyword evidence="14" id="KW-1185">Reference proteome</keyword>
<evidence type="ECO:0000259" key="10">
    <source>
        <dbReference type="Pfam" id="PF00712"/>
    </source>
</evidence>
<evidence type="ECO:0000259" key="11">
    <source>
        <dbReference type="Pfam" id="PF02767"/>
    </source>
</evidence>
<evidence type="ECO:0000256" key="6">
    <source>
        <dbReference type="ARBA" id="ARBA00022705"/>
    </source>
</evidence>
<feature type="domain" description="DNA polymerase III beta sliding clamp N-terminal" evidence="10">
    <location>
        <begin position="4"/>
        <end position="119"/>
    </location>
</feature>
<evidence type="ECO:0000256" key="8">
    <source>
        <dbReference type="ARBA" id="ARBA00023125"/>
    </source>
</evidence>
<evidence type="ECO:0000313" key="13">
    <source>
        <dbReference type="EMBL" id="GIH08480.1"/>
    </source>
</evidence>
<comment type="similarity">
    <text evidence="2">Belongs to the beta sliding clamp family.</text>
</comment>
<evidence type="ECO:0000256" key="3">
    <source>
        <dbReference type="ARBA" id="ARBA00022490"/>
    </source>
</evidence>
<feature type="chain" id="PRO_5038482995" evidence="9">
    <location>
        <begin position="29"/>
        <end position="367"/>
    </location>
</feature>
<dbReference type="PANTHER" id="PTHR30478:SF0">
    <property type="entry name" value="BETA SLIDING CLAMP"/>
    <property type="match status" value="1"/>
</dbReference>
<dbReference type="NCBIfam" id="TIGR00663">
    <property type="entry name" value="dnan"/>
    <property type="match status" value="1"/>
</dbReference>
<evidence type="ECO:0000256" key="4">
    <source>
        <dbReference type="ARBA" id="ARBA00022679"/>
    </source>
</evidence>
<sequence>MADLTVITARLAWAAALVVRALSPRATSANTSAVLLTVHTDALDLTGTDGHVTVRVTLPCTGYETGCVLVSRRNLAATVAALDAAEIRLTAEGSRLAIRTPNARFALPLLDQSALPALDDLPATAGTIDGKNLHATAIAVAGAAAQSDALPIFTGVRLRGRNEGLSMVATDRFRMAAAAPPWSPTGEIDVLVPAGFLADTVKLAGATAVVTLHADAHQFAIAWPGVSVRCAALAQPYPDEQVQQLFLAEPEATATIDARSLAAAVARATLYSGSQGRVSLHLGDGIVVIRGGDEQAGESEETIKATVRGGHCTATYNAGYLADALQGFTSSAVTMQIQAGIRPTVFSDPSGDDPTRLRYLIVPLRLP</sequence>
<dbReference type="AlphaFoldDB" id="A0A8J3QF70"/>
<evidence type="ECO:0000313" key="14">
    <source>
        <dbReference type="Proteomes" id="UP000612899"/>
    </source>
</evidence>
<evidence type="ECO:0000256" key="9">
    <source>
        <dbReference type="SAM" id="SignalP"/>
    </source>
</evidence>
<keyword evidence="5" id="KW-0548">Nucleotidyltransferase</keyword>
<dbReference type="GO" id="GO:0003677">
    <property type="term" value="F:DNA binding"/>
    <property type="evidence" value="ECO:0007669"/>
    <property type="project" value="UniProtKB-KW"/>
</dbReference>
<dbReference type="SMART" id="SM00480">
    <property type="entry name" value="POL3Bc"/>
    <property type="match status" value="1"/>
</dbReference>
<dbReference type="Pfam" id="PF00712">
    <property type="entry name" value="DNA_pol3_beta"/>
    <property type="match status" value="1"/>
</dbReference>
<dbReference type="InterPro" id="IPR046938">
    <property type="entry name" value="DNA_clamp_sf"/>
</dbReference>
<comment type="caution">
    <text evidence="13">The sequence shown here is derived from an EMBL/GenBank/DDBJ whole genome shotgun (WGS) entry which is preliminary data.</text>
</comment>
<dbReference type="GO" id="GO:0003887">
    <property type="term" value="F:DNA-directed DNA polymerase activity"/>
    <property type="evidence" value="ECO:0007669"/>
    <property type="project" value="UniProtKB-KW"/>
</dbReference>
<accession>A0A8J3QF70</accession>
<name>A0A8J3QF70_9ACTN</name>
<dbReference type="GO" id="GO:0005737">
    <property type="term" value="C:cytoplasm"/>
    <property type="evidence" value="ECO:0007669"/>
    <property type="project" value="UniProtKB-SubCell"/>
</dbReference>
<dbReference type="Gene3D" id="3.10.150.10">
    <property type="entry name" value="DNA Polymerase III, subunit A, domain 2"/>
    <property type="match status" value="3"/>
</dbReference>
<evidence type="ECO:0000256" key="5">
    <source>
        <dbReference type="ARBA" id="ARBA00022695"/>
    </source>
</evidence>
<dbReference type="InterPro" id="IPR022635">
    <property type="entry name" value="DNA_polIII_beta_C"/>
</dbReference>
<evidence type="ECO:0000256" key="7">
    <source>
        <dbReference type="ARBA" id="ARBA00022932"/>
    </source>
</evidence>
<dbReference type="GO" id="GO:0008408">
    <property type="term" value="F:3'-5' exonuclease activity"/>
    <property type="evidence" value="ECO:0007669"/>
    <property type="project" value="InterPro"/>
</dbReference>
<dbReference type="CDD" id="cd00140">
    <property type="entry name" value="beta_clamp"/>
    <property type="match status" value="1"/>
</dbReference>
<dbReference type="PANTHER" id="PTHR30478">
    <property type="entry name" value="DNA POLYMERASE III SUBUNIT BETA"/>
    <property type="match status" value="1"/>
</dbReference>
<keyword evidence="3" id="KW-0963">Cytoplasm</keyword>
<gene>
    <name evidence="13" type="primary">dnaN_2</name>
    <name evidence="13" type="ORF">Rhe02_65470</name>
</gene>
<proteinExistence type="inferred from homology"/>
<dbReference type="EMBL" id="BONY01000050">
    <property type="protein sequence ID" value="GIH08480.1"/>
    <property type="molecule type" value="Genomic_DNA"/>
</dbReference>
<dbReference type="Proteomes" id="UP000612899">
    <property type="component" value="Unassembled WGS sequence"/>
</dbReference>
<keyword evidence="8" id="KW-0238">DNA-binding</keyword>
<dbReference type="Pfam" id="PF02768">
    <property type="entry name" value="DNA_pol3_beta_3"/>
    <property type="match status" value="1"/>
</dbReference>
<keyword evidence="7" id="KW-0239">DNA-directed DNA polymerase</keyword>